<comment type="caution">
    <text evidence="2">The sequence shown here is derived from an EMBL/GenBank/DDBJ whole genome shotgun (WGS) entry which is preliminary data.</text>
</comment>
<dbReference type="EMBL" id="JAESVG020000003">
    <property type="protein sequence ID" value="KAG8628653.1"/>
    <property type="molecule type" value="Genomic_DNA"/>
</dbReference>
<evidence type="ECO:0000313" key="2">
    <source>
        <dbReference type="EMBL" id="KAG8628653.1"/>
    </source>
</evidence>
<dbReference type="AlphaFoldDB" id="A0A8K0L5R2"/>
<dbReference type="GO" id="GO:0005634">
    <property type="term" value="C:nucleus"/>
    <property type="evidence" value="ECO:0007669"/>
    <property type="project" value="TreeGrafter"/>
</dbReference>
<dbReference type="OrthoDB" id="92161at2759"/>
<dbReference type="Proteomes" id="UP000809789">
    <property type="component" value="Unassembled WGS sequence"/>
</dbReference>
<dbReference type="SUPFAM" id="SSF52317">
    <property type="entry name" value="Class I glutamine amidotransferase-like"/>
    <property type="match status" value="1"/>
</dbReference>
<evidence type="ECO:0000259" key="1">
    <source>
        <dbReference type="Pfam" id="PF00117"/>
    </source>
</evidence>
<name>A0A8K0L5R2_9PEZI</name>
<proteinExistence type="predicted"/>
<accession>A0A8K0L5R2</accession>
<sequence>MTRDTVRMLVLETDENHPDDKREKGGFGDIFTSLFRSAGDKHSPPLGIDVEMHYVVDDPPAGHHGHVPRASEIPSSITAILITGSTYDAHGDDPWILSLLSLLRDLWTTRPEMKFSGVCFGHQLLSRMLGAKVEGHPGEKWELSHTSMSLTAIGQKLFKTQEGKLSLHQMHQDQVTTVPDWASANGLLAEGQKVHVWASSEHTQVQGLYIRDRLFSSQGHLGFGAKMVHRQIELRQESGGITEEDGEEVSEAAEKAHLEHDGEVVAGAILRFFHGDDHDVD</sequence>
<dbReference type="Gene3D" id="3.40.50.880">
    <property type="match status" value="1"/>
</dbReference>
<dbReference type="Pfam" id="PF00117">
    <property type="entry name" value="GATase"/>
    <property type="match status" value="1"/>
</dbReference>
<gene>
    <name evidence="2" type="ORF">KVT40_002518</name>
</gene>
<reference evidence="2" key="1">
    <citation type="submission" date="2021-07" db="EMBL/GenBank/DDBJ databases">
        <title>Elsinoe batatas strain:CRI-CJ2 Genome sequencing and assembly.</title>
        <authorList>
            <person name="Huang L."/>
        </authorList>
    </citation>
    <scope>NUCLEOTIDE SEQUENCE</scope>
    <source>
        <strain evidence="2">CRI-CJ2</strain>
    </source>
</reference>
<dbReference type="InterPro" id="IPR029062">
    <property type="entry name" value="Class_I_gatase-like"/>
</dbReference>
<evidence type="ECO:0000313" key="3">
    <source>
        <dbReference type="Proteomes" id="UP000809789"/>
    </source>
</evidence>
<dbReference type="InterPro" id="IPR044992">
    <property type="entry name" value="ChyE-like"/>
</dbReference>
<dbReference type="InterPro" id="IPR017926">
    <property type="entry name" value="GATASE"/>
</dbReference>
<protein>
    <recommendedName>
        <fullName evidence="1">Glutamine amidotransferase domain-containing protein</fullName>
    </recommendedName>
</protein>
<dbReference type="PANTHER" id="PTHR42695:SF4">
    <property type="entry name" value="GLUTAMINE AMIDOTRANSFERASE DOMAIN-CONTAINING PROTEIN"/>
    <property type="match status" value="1"/>
</dbReference>
<organism evidence="2 3">
    <name type="scientific">Elsinoe batatas</name>
    <dbReference type="NCBI Taxonomy" id="2601811"/>
    <lineage>
        <taxon>Eukaryota</taxon>
        <taxon>Fungi</taxon>
        <taxon>Dikarya</taxon>
        <taxon>Ascomycota</taxon>
        <taxon>Pezizomycotina</taxon>
        <taxon>Dothideomycetes</taxon>
        <taxon>Dothideomycetidae</taxon>
        <taxon>Myriangiales</taxon>
        <taxon>Elsinoaceae</taxon>
        <taxon>Elsinoe</taxon>
    </lineage>
</organism>
<feature type="domain" description="Glutamine amidotransferase" evidence="1">
    <location>
        <begin position="115"/>
        <end position="220"/>
    </location>
</feature>
<dbReference type="PANTHER" id="PTHR42695">
    <property type="entry name" value="GLUTAMINE AMIDOTRANSFERASE YLR126C-RELATED"/>
    <property type="match status" value="1"/>
</dbReference>
<dbReference type="GO" id="GO:0005829">
    <property type="term" value="C:cytosol"/>
    <property type="evidence" value="ECO:0007669"/>
    <property type="project" value="TreeGrafter"/>
</dbReference>
<keyword evidence="3" id="KW-1185">Reference proteome</keyword>